<dbReference type="Gene3D" id="3.40.50.12780">
    <property type="entry name" value="N-terminal domain of ligase-like"/>
    <property type="match status" value="1"/>
</dbReference>
<organism evidence="7 8">
    <name type="scientific">Rhizoclosmatium globosum</name>
    <dbReference type="NCBI Taxonomy" id="329046"/>
    <lineage>
        <taxon>Eukaryota</taxon>
        <taxon>Fungi</taxon>
        <taxon>Fungi incertae sedis</taxon>
        <taxon>Chytridiomycota</taxon>
        <taxon>Chytridiomycota incertae sedis</taxon>
        <taxon>Chytridiomycetes</taxon>
        <taxon>Chytridiales</taxon>
        <taxon>Chytriomycetaceae</taxon>
        <taxon>Rhizoclosmatium</taxon>
    </lineage>
</organism>
<evidence type="ECO:0000313" key="8">
    <source>
        <dbReference type="Proteomes" id="UP000193642"/>
    </source>
</evidence>
<name>A0A1Y2C2V3_9FUNG</name>
<dbReference type="PANTHER" id="PTHR43272:SF83">
    <property type="entry name" value="ACYL-COA SYNTHETASE LONG-CHAIN, ISOFORM J"/>
    <property type="match status" value="1"/>
</dbReference>
<evidence type="ECO:0000259" key="6">
    <source>
        <dbReference type="Pfam" id="PF00501"/>
    </source>
</evidence>
<evidence type="ECO:0000256" key="2">
    <source>
        <dbReference type="ARBA" id="ARBA00022598"/>
    </source>
</evidence>
<gene>
    <name evidence="7" type="ORF">BCR33DRAFT_719195</name>
</gene>
<dbReference type="Proteomes" id="UP000193642">
    <property type="component" value="Unassembled WGS sequence"/>
</dbReference>
<reference evidence="7 8" key="1">
    <citation type="submission" date="2016-07" db="EMBL/GenBank/DDBJ databases">
        <title>Pervasive Adenine N6-methylation of Active Genes in Fungi.</title>
        <authorList>
            <consortium name="DOE Joint Genome Institute"/>
            <person name="Mondo S.J."/>
            <person name="Dannebaum R.O."/>
            <person name="Kuo R.C."/>
            <person name="Labutti K."/>
            <person name="Haridas S."/>
            <person name="Kuo A."/>
            <person name="Salamov A."/>
            <person name="Ahrendt S.R."/>
            <person name="Lipzen A."/>
            <person name="Sullivan W."/>
            <person name="Andreopoulos W.B."/>
            <person name="Clum A."/>
            <person name="Lindquist E."/>
            <person name="Daum C."/>
            <person name="Ramamoorthy G.K."/>
            <person name="Gryganskyi A."/>
            <person name="Culley D."/>
            <person name="Magnuson J.K."/>
            <person name="James T.Y."/>
            <person name="O'Malley M.A."/>
            <person name="Stajich J.E."/>
            <person name="Spatafora J.W."/>
            <person name="Visel A."/>
            <person name="Grigoriev I.V."/>
        </authorList>
    </citation>
    <scope>NUCLEOTIDE SEQUENCE [LARGE SCALE GENOMIC DNA]</scope>
    <source>
        <strain evidence="7 8">JEL800</strain>
    </source>
</reference>
<proteinExistence type="inferred from homology"/>
<dbReference type="GO" id="GO:0005886">
    <property type="term" value="C:plasma membrane"/>
    <property type="evidence" value="ECO:0007669"/>
    <property type="project" value="TreeGrafter"/>
</dbReference>
<dbReference type="SUPFAM" id="SSF56801">
    <property type="entry name" value="Acetyl-CoA synthetase-like"/>
    <property type="match status" value="1"/>
</dbReference>
<dbReference type="GO" id="GO:0035336">
    <property type="term" value="P:long-chain fatty-acyl-CoA metabolic process"/>
    <property type="evidence" value="ECO:0007669"/>
    <property type="project" value="TreeGrafter"/>
</dbReference>
<dbReference type="PANTHER" id="PTHR43272">
    <property type="entry name" value="LONG-CHAIN-FATTY-ACID--COA LIGASE"/>
    <property type="match status" value="1"/>
</dbReference>
<dbReference type="AlphaFoldDB" id="A0A1Y2C2V3"/>
<keyword evidence="4" id="KW-0067">ATP-binding</keyword>
<dbReference type="PROSITE" id="PS00455">
    <property type="entry name" value="AMP_BINDING"/>
    <property type="match status" value="1"/>
</dbReference>
<dbReference type="InterPro" id="IPR020845">
    <property type="entry name" value="AMP-binding_CS"/>
</dbReference>
<accession>A0A1Y2C2V3</accession>
<dbReference type="GO" id="GO:0005811">
    <property type="term" value="C:lipid droplet"/>
    <property type="evidence" value="ECO:0007669"/>
    <property type="project" value="TreeGrafter"/>
</dbReference>
<evidence type="ECO:0000256" key="4">
    <source>
        <dbReference type="ARBA" id="ARBA00022840"/>
    </source>
</evidence>
<keyword evidence="8" id="KW-1185">Reference proteome</keyword>
<dbReference type="Pfam" id="PF00501">
    <property type="entry name" value="AMP-binding"/>
    <property type="match status" value="1"/>
</dbReference>
<comment type="similarity">
    <text evidence="1">Belongs to the ATP-dependent AMP-binding enzyme family.</text>
</comment>
<dbReference type="EMBL" id="MCGO01000034">
    <property type="protein sequence ID" value="ORY40645.1"/>
    <property type="molecule type" value="Genomic_DNA"/>
</dbReference>
<feature type="non-terminal residue" evidence="7">
    <location>
        <position position="578"/>
    </location>
</feature>
<comment type="catalytic activity">
    <reaction evidence="5">
        <text>a long-chain fatty acid + ATP + CoA = a long-chain fatty acyl-CoA + AMP + diphosphate</text>
        <dbReference type="Rhea" id="RHEA:15421"/>
        <dbReference type="ChEBI" id="CHEBI:30616"/>
        <dbReference type="ChEBI" id="CHEBI:33019"/>
        <dbReference type="ChEBI" id="CHEBI:57287"/>
        <dbReference type="ChEBI" id="CHEBI:57560"/>
        <dbReference type="ChEBI" id="CHEBI:83139"/>
        <dbReference type="ChEBI" id="CHEBI:456215"/>
        <dbReference type="EC" id="6.2.1.3"/>
    </reaction>
</comment>
<dbReference type="GO" id="GO:0005783">
    <property type="term" value="C:endoplasmic reticulum"/>
    <property type="evidence" value="ECO:0007669"/>
    <property type="project" value="TreeGrafter"/>
</dbReference>
<sequence length="578" mass="63204">MGPYEWMSWKEAEGVVGKWAAGYRKLGVGKGDKVTIFADTSRDWMFTAMACVHQGIVMTTAYATLGEEGLTHSLNECEVTTIFTSADLLPMIAKVSQKCKELKNVVYSGAAELKALELVKHLRVLSLTELEALGEESPVEPEQIDKEDLAMIMYTSGSSGPPKGVMLTNTNVIAAIAGGRDWIAPHLQETDVSLGFLPLAHILEFTSELNLLYSGVAIGYGNAKTLTSANMRNCQGDVQALRPTIFVGVPQVWEGIRKAVTEKITASSSIAQALFNSAYNSKLWCLRNGVPGLAAPFDKIVFSKIRDQFGGRLRYALTAGAAVPKSTQEFLNVTTVKLANGYGMTECAATAAAQDLTRTLEYGETSVATSIEMKLVDCAELGYKTSDVPRPRGEVWLRGPSVMKGYYRQEQLTRDTITEDGWLMTGDIGEINEYGGLVLIDRKKNLVKMSNGEYIALEKMEANYKVSKYVQNICVYADLQQNFAVALIQPVEKEIRAEFGADADYNELCARKDVRALVHKSLNEVGKGVGFKGAELVGSVILTPEEWTPQNGMLTAAMKLNRKVILNRYKADVAAVYA</sequence>
<dbReference type="OrthoDB" id="2144574at2759"/>
<dbReference type="GO" id="GO:0005524">
    <property type="term" value="F:ATP binding"/>
    <property type="evidence" value="ECO:0007669"/>
    <property type="project" value="UniProtKB-KW"/>
</dbReference>
<evidence type="ECO:0000256" key="1">
    <source>
        <dbReference type="ARBA" id="ARBA00006432"/>
    </source>
</evidence>
<dbReference type="InterPro" id="IPR000873">
    <property type="entry name" value="AMP-dep_synth/lig_dom"/>
</dbReference>
<evidence type="ECO:0000256" key="3">
    <source>
        <dbReference type="ARBA" id="ARBA00022741"/>
    </source>
</evidence>
<keyword evidence="3" id="KW-0547">Nucleotide-binding</keyword>
<comment type="caution">
    <text evidence="7">The sequence shown here is derived from an EMBL/GenBank/DDBJ whole genome shotgun (WGS) entry which is preliminary data.</text>
</comment>
<dbReference type="GO" id="GO:0004467">
    <property type="term" value="F:long-chain fatty acid-CoA ligase activity"/>
    <property type="evidence" value="ECO:0007669"/>
    <property type="project" value="UniProtKB-EC"/>
</dbReference>
<evidence type="ECO:0000313" key="7">
    <source>
        <dbReference type="EMBL" id="ORY40645.1"/>
    </source>
</evidence>
<dbReference type="STRING" id="329046.A0A1Y2C2V3"/>
<feature type="domain" description="AMP-dependent synthetase/ligase" evidence="6">
    <location>
        <begin position="3"/>
        <end position="407"/>
    </location>
</feature>
<evidence type="ECO:0000256" key="5">
    <source>
        <dbReference type="ARBA" id="ARBA00036813"/>
    </source>
</evidence>
<protein>
    <submittedName>
        <fullName evidence="7">Acetyl-CoA synthetase-like protein</fullName>
    </submittedName>
</protein>
<dbReference type="InterPro" id="IPR042099">
    <property type="entry name" value="ANL_N_sf"/>
</dbReference>
<keyword evidence="2" id="KW-0436">Ligase</keyword>